<accession>A0A5N7MFN2</accession>
<gene>
    <name evidence="2" type="ORF">FS320_10960</name>
</gene>
<reference evidence="2 3" key="1">
    <citation type="journal article" date="2019" name="Syst. Appl. Microbiol.">
        <title>Microvirga tunisiensis sp. nov., a root nodule symbiotic bacterium isolated from Lupinus micranthus and L. luteus grown in Northern Tunisia.</title>
        <authorList>
            <person name="Msaddak A."/>
            <person name="Rejili M."/>
            <person name="Duran D."/>
            <person name="Mars M."/>
            <person name="Palacios J.M."/>
            <person name="Ruiz-Argueso T."/>
            <person name="Rey L."/>
            <person name="Imperial J."/>
        </authorList>
    </citation>
    <scope>NUCLEOTIDE SEQUENCE [LARGE SCALE GENOMIC DNA]</scope>
    <source>
        <strain evidence="2 3">Lmie10</strain>
    </source>
</reference>
<dbReference type="AlphaFoldDB" id="A0A5N7MFN2"/>
<evidence type="ECO:0000313" key="2">
    <source>
        <dbReference type="EMBL" id="MPR25735.1"/>
    </source>
</evidence>
<dbReference type="PROSITE" id="PS51462">
    <property type="entry name" value="NUDIX"/>
    <property type="match status" value="1"/>
</dbReference>
<sequence length="200" mass="22656">MLQESSSVSFDPAAFRNHVGAILDDHARAFGVPDDRHTILRRQIEGGDDIHSRRTFPGHVTTSAFILDRTGQRVLLIHHRSLGRWLQPGGHYEPPDDLAASALREAMEETGLNGLVIDPWHETSGMPIDIDSHRIPSRPERGEPEHWHHDIRYVVRAEAGDALRPDLREVHGAEWRDLRDLESIAPQGLRNMRKLGLVRP</sequence>
<name>A0A5N7MFN2_9HYPH</name>
<dbReference type="Gene3D" id="3.90.79.10">
    <property type="entry name" value="Nucleoside Triphosphate Pyrophosphohydrolase"/>
    <property type="match status" value="1"/>
</dbReference>
<proteinExistence type="predicted"/>
<keyword evidence="2" id="KW-0378">Hydrolase</keyword>
<evidence type="ECO:0000313" key="3">
    <source>
        <dbReference type="Proteomes" id="UP000403266"/>
    </source>
</evidence>
<dbReference type="Pfam" id="PF00293">
    <property type="entry name" value="NUDIX"/>
    <property type="match status" value="1"/>
</dbReference>
<dbReference type="InterPro" id="IPR000086">
    <property type="entry name" value="NUDIX_hydrolase_dom"/>
</dbReference>
<evidence type="ECO:0000259" key="1">
    <source>
        <dbReference type="PROSITE" id="PS51462"/>
    </source>
</evidence>
<dbReference type="OrthoDB" id="129709at2"/>
<organism evidence="2 3">
    <name type="scientific">Microvirga tunisiensis</name>
    <dbReference type="NCBI Taxonomy" id="2108360"/>
    <lineage>
        <taxon>Bacteria</taxon>
        <taxon>Pseudomonadati</taxon>
        <taxon>Pseudomonadota</taxon>
        <taxon>Alphaproteobacteria</taxon>
        <taxon>Hyphomicrobiales</taxon>
        <taxon>Methylobacteriaceae</taxon>
        <taxon>Microvirga</taxon>
    </lineage>
</organism>
<keyword evidence="3" id="KW-1185">Reference proteome</keyword>
<dbReference type="GO" id="GO:0016787">
    <property type="term" value="F:hydrolase activity"/>
    <property type="evidence" value="ECO:0007669"/>
    <property type="project" value="UniProtKB-KW"/>
</dbReference>
<dbReference type="InterPro" id="IPR015797">
    <property type="entry name" value="NUDIX_hydrolase-like_dom_sf"/>
</dbReference>
<dbReference type="Proteomes" id="UP000403266">
    <property type="component" value="Unassembled WGS sequence"/>
</dbReference>
<dbReference type="SUPFAM" id="SSF55811">
    <property type="entry name" value="Nudix"/>
    <property type="match status" value="1"/>
</dbReference>
<dbReference type="CDD" id="cd03674">
    <property type="entry name" value="NUDIX_Hydrolase"/>
    <property type="match status" value="1"/>
</dbReference>
<protein>
    <submittedName>
        <fullName evidence="2">NUDIX hydrolase</fullName>
    </submittedName>
</protein>
<dbReference type="PANTHER" id="PTHR43736:SF1">
    <property type="entry name" value="DIHYDRONEOPTERIN TRIPHOSPHATE DIPHOSPHATASE"/>
    <property type="match status" value="1"/>
</dbReference>
<dbReference type="EMBL" id="VOSK01000030">
    <property type="protein sequence ID" value="MPR25735.1"/>
    <property type="molecule type" value="Genomic_DNA"/>
</dbReference>
<dbReference type="PANTHER" id="PTHR43736">
    <property type="entry name" value="ADP-RIBOSE PYROPHOSPHATASE"/>
    <property type="match status" value="1"/>
</dbReference>
<comment type="caution">
    <text evidence="2">The sequence shown here is derived from an EMBL/GenBank/DDBJ whole genome shotgun (WGS) entry which is preliminary data.</text>
</comment>
<feature type="domain" description="Nudix hydrolase" evidence="1">
    <location>
        <begin position="57"/>
        <end position="198"/>
    </location>
</feature>